<dbReference type="KEGG" id="ccot:CCAX7_15660"/>
<evidence type="ECO:0000313" key="1">
    <source>
        <dbReference type="EMBL" id="BDI29515.1"/>
    </source>
</evidence>
<protein>
    <submittedName>
        <fullName evidence="1">Uncharacterized protein</fullName>
    </submittedName>
</protein>
<name>A0A402CZ54_9BACT</name>
<gene>
    <name evidence="1" type="ORF">CCAX7_15660</name>
</gene>
<dbReference type="EMBL" id="AP025739">
    <property type="protein sequence ID" value="BDI29515.1"/>
    <property type="molecule type" value="Genomic_DNA"/>
</dbReference>
<dbReference type="Proteomes" id="UP000287394">
    <property type="component" value="Chromosome"/>
</dbReference>
<proteinExistence type="predicted"/>
<sequence length="184" mass="18443">MKYTDLRSRHLPIVACAAAALGCALPAAAAPGPALPIVGNPSSISAGVFIPSSGEAKDKGGATQLSVNFRYTLPVPDPIGVPVRTVLDLGVETGAKSGGHSTVIPLTAGVVAGTGGSSPYAPGSFFYGAGAGAYFINQSSISSATRLGGYVELGYSITGPLYVNAKYQFVDHANGAAVNVGLRF</sequence>
<reference evidence="1 2" key="1">
    <citation type="journal article" date="2019" name="Int. J. Syst. Evol. Microbiol.">
        <title>Capsulimonas corticalis gen. nov., sp. nov., an aerobic capsulated bacterium, of a novel bacterial order, Capsulimonadales ord. nov., of the class Armatimonadia of the phylum Armatimonadetes.</title>
        <authorList>
            <person name="Li J."/>
            <person name="Kudo C."/>
            <person name="Tonouchi A."/>
        </authorList>
    </citation>
    <scope>NUCLEOTIDE SEQUENCE [LARGE SCALE GENOMIC DNA]</scope>
    <source>
        <strain evidence="1 2">AX-7</strain>
    </source>
</reference>
<organism evidence="1 2">
    <name type="scientific">Capsulimonas corticalis</name>
    <dbReference type="NCBI Taxonomy" id="2219043"/>
    <lineage>
        <taxon>Bacteria</taxon>
        <taxon>Bacillati</taxon>
        <taxon>Armatimonadota</taxon>
        <taxon>Armatimonadia</taxon>
        <taxon>Capsulimonadales</taxon>
        <taxon>Capsulimonadaceae</taxon>
        <taxon>Capsulimonas</taxon>
    </lineage>
</organism>
<keyword evidence="2" id="KW-1185">Reference proteome</keyword>
<dbReference type="AlphaFoldDB" id="A0A402CZ54"/>
<dbReference type="RefSeq" id="WP_119322606.1">
    <property type="nucleotide sequence ID" value="NZ_AP025739.1"/>
</dbReference>
<evidence type="ECO:0000313" key="2">
    <source>
        <dbReference type="Proteomes" id="UP000287394"/>
    </source>
</evidence>
<accession>A0A402CZ54</accession>
<dbReference type="PROSITE" id="PS51257">
    <property type="entry name" value="PROKAR_LIPOPROTEIN"/>
    <property type="match status" value="1"/>
</dbReference>